<feature type="compositionally biased region" description="Basic and acidic residues" evidence="1">
    <location>
        <begin position="94"/>
        <end position="103"/>
    </location>
</feature>
<feature type="non-terminal residue" evidence="2">
    <location>
        <position position="1"/>
    </location>
</feature>
<reference evidence="2" key="1">
    <citation type="submission" date="2020-02" db="EMBL/GenBank/DDBJ databases">
        <authorList>
            <person name="Meier V. D."/>
        </authorList>
    </citation>
    <scope>NUCLEOTIDE SEQUENCE</scope>
    <source>
        <strain evidence="2">AVDCRST_MAG04</strain>
    </source>
</reference>
<organism evidence="2">
    <name type="scientific">uncultured Acetobacteraceae bacterium</name>
    <dbReference type="NCBI Taxonomy" id="169975"/>
    <lineage>
        <taxon>Bacteria</taxon>
        <taxon>Pseudomonadati</taxon>
        <taxon>Pseudomonadota</taxon>
        <taxon>Alphaproteobacteria</taxon>
        <taxon>Acetobacterales</taxon>
        <taxon>Acetobacteraceae</taxon>
        <taxon>environmental samples</taxon>
    </lineage>
</organism>
<feature type="compositionally biased region" description="Basic and acidic residues" evidence="1">
    <location>
        <begin position="1"/>
        <end position="11"/>
    </location>
</feature>
<feature type="compositionally biased region" description="Basic and acidic residues" evidence="1">
    <location>
        <begin position="36"/>
        <end position="61"/>
    </location>
</feature>
<evidence type="ECO:0000313" key="2">
    <source>
        <dbReference type="EMBL" id="CAA9234219.1"/>
    </source>
</evidence>
<protein>
    <submittedName>
        <fullName evidence="2">Uncharacterized protein</fullName>
    </submittedName>
</protein>
<proteinExistence type="predicted"/>
<dbReference type="AlphaFoldDB" id="A0A6J4HVP3"/>
<evidence type="ECO:0000256" key="1">
    <source>
        <dbReference type="SAM" id="MobiDB-lite"/>
    </source>
</evidence>
<dbReference type="EMBL" id="CADCTL010000090">
    <property type="protein sequence ID" value="CAA9234219.1"/>
    <property type="molecule type" value="Genomic_DNA"/>
</dbReference>
<name>A0A6J4HVP3_9PROT</name>
<accession>A0A6J4HVP3</accession>
<feature type="compositionally biased region" description="Low complexity" evidence="1">
    <location>
        <begin position="23"/>
        <end position="34"/>
    </location>
</feature>
<feature type="region of interest" description="Disordered" evidence="1">
    <location>
        <begin position="1"/>
        <end position="103"/>
    </location>
</feature>
<gene>
    <name evidence="2" type="ORF">AVDCRST_MAG04-1290</name>
</gene>
<sequence>ALPDGDAERSKGAVHARQGSSVGGRPARFGPRPGHAGRETGRSPELGGADRRRPEPRRPGDRASGGARRLGDRRRRRPQSRLGAAQGARRARRTRDEAQPGAL</sequence>
<feature type="non-terminal residue" evidence="2">
    <location>
        <position position="103"/>
    </location>
</feature>